<organism evidence="1 2">
    <name type="scientific">Cloeon dipterum</name>
    <dbReference type="NCBI Taxonomy" id="197152"/>
    <lineage>
        <taxon>Eukaryota</taxon>
        <taxon>Metazoa</taxon>
        <taxon>Ecdysozoa</taxon>
        <taxon>Arthropoda</taxon>
        <taxon>Hexapoda</taxon>
        <taxon>Insecta</taxon>
        <taxon>Pterygota</taxon>
        <taxon>Palaeoptera</taxon>
        <taxon>Ephemeroptera</taxon>
        <taxon>Pisciforma</taxon>
        <taxon>Baetidae</taxon>
        <taxon>Cloeon</taxon>
    </lineage>
</organism>
<evidence type="ECO:0000313" key="1">
    <source>
        <dbReference type="EMBL" id="CAB3365339.1"/>
    </source>
</evidence>
<keyword evidence="2" id="KW-1185">Reference proteome</keyword>
<dbReference type="AlphaFoldDB" id="A0A8S1CJ93"/>
<accession>A0A8S1CJ93</accession>
<sequence length="70" mass="8282">MVGKERGELNWRQKRTLRILDRLHHSRDEGFASARDEVTCFGYASWTRQFTEADFTFCMFAFAGTERASW</sequence>
<evidence type="ECO:0000313" key="2">
    <source>
        <dbReference type="Proteomes" id="UP000494165"/>
    </source>
</evidence>
<dbReference type="EMBL" id="CADEPI010000020">
    <property type="protein sequence ID" value="CAB3365339.1"/>
    <property type="molecule type" value="Genomic_DNA"/>
</dbReference>
<dbReference type="Proteomes" id="UP000494165">
    <property type="component" value="Unassembled WGS sequence"/>
</dbReference>
<comment type="caution">
    <text evidence="1">The sequence shown here is derived from an EMBL/GenBank/DDBJ whole genome shotgun (WGS) entry which is preliminary data.</text>
</comment>
<reference evidence="1 2" key="1">
    <citation type="submission" date="2020-04" db="EMBL/GenBank/DDBJ databases">
        <authorList>
            <person name="Alioto T."/>
            <person name="Alioto T."/>
            <person name="Gomez Garrido J."/>
        </authorList>
    </citation>
    <scope>NUCLEOTIDE SEQUENCE [LARGE SCALE GENOMIC DNA]</scope>
</reference>
<name>A0A8S1CJ93_9INSE</name>
<gene>
    <name evidence="1" type="ORF">CLODIP_2_CD06082</name>
</gene>
<proteinExistence type="predicted"/>
<protein>
    <submittedName>
        <fullName evidence="1">Uncharacterized protein</fullName>
    </submittedName>
</protein>